<dbReference type="EnsemblMetazoa" id="HelroT187950">
    <property type="protein sequence ID" value="HelroP187950"/>
    <property type="gene ID" value="HelroG187950"/>
</dbReference>
<dbReference type="EMBL" id="AMQM01000213">
    <property type="status" value="NOT_ANNOTATED_CDS"/>
    <property type="molecule type" value="Genomic_DNA"/>
</dbReference>
<dbReference type="InterPro" id="IPR001590">
    <property type="entry name" value="Peptidase_M12B"/>
</dbReference>
<feature type="disulfide bond" evidence="2">
    <location>
        <begin position="643"/>
        <end position="667"/>
    </location>
</feature>
<keyword evidence="8" id="KW-1185">Reference proteome</keyword>
<name>T1FPI0_HELRO</name>
<dbReference type="OrthoDB" id="2149267at2759"/>
<dbReference type="InterPro" id="IPR001762">
    <property type="entry name" value="Disintegrin_dom"/>
</dbReference>
<dbReference type="GeneID" id="20210727"/>
<dbReference type="FunFam" id="4.10.70.10:FF:000003">
    <property type="entry name" value="Disintegrin and metalloproteinase domain-containing protein 17"/>
    <property type="match status" value="1"/>
</dbReference>
<dbReference type="InterPro" id="IPR024079">
    <property type="entry name" value="MetalloPept_cat_dom_sf"/>
</dbReference>
<reference evidence="8" key="1">
    <citation type="submission" date="2012-12" db="EMBL/GenBank/DDBJ databases">
        <authorList>
            <person name="Hellsten U."/>
            <person name="Grimwood J."/>
            <person name="Chapman J.A."/>
            <person name="Shapiro H."/>
            <person name="Aerts A."/>
            <person name="Otillar R.P."/>
            <person name="Terry A.Y."/>
            <person name="Boore J.L."/>
            <person name="Simakov O."/>
            <person name="Marletaz F."/>
            <person name="Cho S.-J."/>
            <person name="Edsinger-Gonzales E."/>
            <person name="Havlak P."/>
            <person name="Kuo D.-H."/>
            <person name="Larsson T."/>
            <person name="Lv J."/>
            <person name="Arendt D."/>
            <person name="Savage R."/>
            <person name="Osoegawa K."/>
            <person name="de Jong P."/>
            <person name="Lindberg D.R."/>
            <person name="Seaver E.C."/>
            <person name="Weisblat D.A."/>
            <person name="Putnam N.H."/>
            <person name="Grigoriev I.V."/>
            <person name="Rokhsar D.S."/>
        </authorList>
    </citation>
    <scope>NUCLEOTIDE SEQUENCE</scope>
</reference>
<dbReference type="AlphaFoldDB" id="T1FPI0"/>
<dbReference type="EMBL" id="KB095811">
    <property type="protein sequence ID" value="ESO12674.1"/>
    <property type="molecule type" value="Genomic_DNA"/>
</dbReference>
<dbReference type="SMART" id="SM00050">
    <property type="entry name" value="DISIN"/>
    <property type="match status" value="2"/>
</dbReference>
<feature type="binding site" evidence="2">
    <location>
        <position position="630"/>
    </location>
    <ligand>
        <name>Zn(2+)</name>
        <dbReference type="ChEBI" id="CHEBI:29105"/>
        <note>catalytic</note>
    </ligand>
</feature>
<proteinExistence type="predicted"/>
<evidence type="ECO:0000256" key="3">
    <source>
        <dbReference type="SAM" id="MobiDB-lite"/>
    </source>
</evidence>
<dbReference type="RefSeq" id="XP_009009394.1">
    <property type="nucleotide sequence ID" value="XM_009011146.1"/>
</dbReference>
<dbReference type="KEGG" id="hro:HELRODRAFT_187950"/>
<evidence type="ECO:0000259" key="4">
    <source>
        <dbReference type="PROSITE" id="PS50214"/>
    </source>
</evidence>
<dbReference type="HOGENOM" id="CLU_302125_0_0_1"/>
<accession>T1FPI0</accession>
<dbReference type="Pfam" id="PF01421">
    <property type="entry name" value="Reprolysin"/>
    <property type="match status" value="1"/>
</dbReference>
<dbReference type="Proteomes" id="UP000015101">
    <property type="component" value="Unassembled WGS sequence"/>
</dbReference>
<evidence type="ECO:0000313" key="6">
    <source>
        <dbReference type="EMBL" id="ESO12674.1"/>
    </source>
</evidence>
<evidence type="ECO:0000313" key="7">
    <source>
        <dbReference type="EnsemblMetazoa" id="HelroP187950"/>
    </source>
</evidence>
<feature type="binding site" evidence="2">
    <location>
        <position position="626"/>
    </location>
    <ligand>
        <name>Zn(2+)</name>
        <dbReference type="ChEBI" id="CHEBI:29105"/>
        <note>catalytic</note>
    </ligand>
</feature>
<dbReference type="PROSITE" id="PS50215">
    <property type="entry name" value="ADAM_MEPRO"/>
    <property type="match status" value="1"/>
</dbReference>
<dbReference type="PANTHER" id="PTHR11905">
    <property type="entry name" value="ADAM A DISINTEGRIN AND METALLOPROTEASE DOMAIN"/>
    <property type="match status" value="1"/>
</dbReference>
<dbReference type="PANTHER" id="PTHR11905:SF159">
    <property type="entry name" value="ADAM METALLOPROTEASE"/>
    <property type="match status" value="1"/>
</dbReference>
<dbReference type="SUPFAM" id="SSF55486">
    <property type="entry name" value="Metalloproteases ('zincins'), catalytic domain"/>
    <property type="match status" value="1"/>
</dbReference>
<dbReference type="SMART" id="SM00608">
    <property type="entry name" value="ACR"/>
    <property type="match status" value="2"/>
</dbReference>
<evidence type="ECO:0000256" key="2">
    <source>
        <dbReference type="PROSITE-ProRule" id="PRU00276"/>
    </source>
</evidence>
<evidence type="ECO:0000313" key="8">
    <source>
        <dbReference type="Proteomes" id="UP000015101"/>
    </source>
</evidence>
<dbReference type="GO" id="GO:0046872">
    <property type="term" value="F:metal ion binding"/>
    <property type="evidence" value="ECO:0007669"/>
    <property type="project" value="UniProtKB-KW"/>
</dbReference>
<dbReference type="eggNOG" id="KOG3607">
    <property type="taxonomic scope" value="Eukaryota"/>
</dbReference>
<feature type="domain" description="Peptidase M12B" evidence="5">
    <location>
        <begin position="525"/>
        <end position="677"/>
    </location>
</feature>
<organism evidence="7 8">
    <name type="scientific">Helobdella robusta</name>
    <name type="common">Californian leech</name>
    <dbReference type="NCBI Taxonomy" id="6412"/>
    <lineage>
        <taxon>Eukaryota</taxon>
        <taxon>Metazoa</taxon>
        <taxon>Spiralia</taxon>
        <taxon>Lophotrochozoa</taxon>
        <taxon>Annelida</taxon>
        <taxon>Clitellata</taxon>
        <taxon>Hirudinea</taxon>
        <taxon>Rhynchobdellida</taxon>
        <taxon>Glossiphoniidae</taxon>
        <taxon>Helobdella</taxon>
    </lineage>
</organism>
<keyword evidence="1 2" id="KW-1015">Disulfide bond</keyword>
<dbReference type="Pfam" id="PF00200">
    <property type="entry name" value="Disintegrin"/>
    <property type="match status" value="2"/>
</dbReference>
<dbReference type="GO" id="GO:0004222">
    <property type="term" value="F:metalloendopeptidase activity"/>
    <property type="evidence" value="ECO:0000318"/>
    <property type="project" value="GO_Central"/>
</dbReference>
<dbReference type="Gene3D" id="3.40.390.10">
    <property type="entry name" value="Collagenase (Catalytic Domain)"/>
    <property type="match status" value="1"/>
</dbReference>
<gene>
    <name evidence="7" type="primary">20210727</name>
    <name evidence="6" type="ORF">HELRODRAFT_187950</name>
</gene>
<dbReference type="CTD" id="20210727"/>
<comment type="caution">
    <text evidence="2">Lacks conserved residue(s) required for the propagation of feature annotation.</text>
</comment>
<feature type="compositionally biased region" description="Basic and acidic residues" evidence="3">
    <location>
        <begin position="942"/>
        <end position="960"/>
    </location>
</feature>
<reference evidence="6 8" key="2">
    <citation type="journal article" date="2013" name="Nature">
        <title>Insights into bilaterian evolution from three spiralian genomes.</title>
        <authorList>
            <person name="Simakov O."/>
            <person name="Marletaz F."/>
            <person name="Cho S.J."/>
            <person name="Edsinger-Gonzales E."/>
            <person name="Havlak P."/>
            <person name="Hellsten U."/>
            <person name="Kuo D.H."/>
            <person name="Larsson T."/>
            <person name="Lv J."/>
            <person name="Arendt D."/>
            <person name="Savage R."/>
            <person name="Osoegawa K."/>
            <person name="de Jong P."/>
            <person name="Grimwood J."/>
            <person name="Chapman J.A."/>
            <person name="Shapiro H."/>
            <person name="Aerts A."/>
            <person name="Otillar R.P."/>
            <person name="Terry A.Y."/>
            <person name="Boore J.L."/>
            <person name="Grigoriev I.V."/>
            <person name="Lindberg D.R."/>
            <person name="Seaver E.C."/>
            <person name="Weisblat D.A."/>
            <person name="Putnam N.H."/>
            <person name="Rokhsar D.S."/>
        </authorList>
    </citation>
    <scope>NUCLEOTIDE SEQUENCE</scope>
</reference>
<dbReference type="Pfam" id="PF08516">
    <property type="entry name" value="ADAM_CR"/>
    <property type="match status" value="2"/>
</dbReference>
<dbReference type="Gene3D" id="4.10.70.10">
    <property type="entry name" value="Disintegrin domain"/>
    <property type="match status" value="2"/>
</dbReference>
<dbReference type="PROSITE" id="PS50214">
    <property type="entry name" value="DISINTEGRIN_2"/>
    <property type="match status" value="2"/>
</dbReference>
<dbReference type="GO" id="GO:0006509">
    <property type="term" value="P:membrane protein ectodomain proteolysis"/>
    <property type="evidence" value="ECO:0000318"/>
    <property type="project" value="GO_Central"/>
</dbReference>
<dbReference type="InterPro" id="IPR036436">
    <property type="entry name" value="Disintegrin_dom_sf"/>
</dbReference>
<feature type="region of interest" description="Disordered" evidence="3">
    <location>
        <begin position="927"/>
        <end position="960"/>
    </location>
</feature>
<evidence type="ECO:0008006" key="9">
    <source>
        <dbReference type="Google" id="ProtNLM"/>
    </source>
</evidence>
<feature type="domain" description="Disintegrin" evidence="4">
    <location>
        <begin position="691"/>
        <end position="782"/>
    </location>
</feature>
<keyword evidence="2" id="KW-0479">Metal-binding</keyword>
<dbReference type="InterPro" id="IPR006586">
    <property type="entry name" value="ADAM_Cys-rich"/>
</dbReference>
<dbReference type="SUPFAM" id="SSF57552">
    <property type="entry name" value="Blood coagulation inhibitor (disintegrin)"/>
    <property type="match status" value="2"/>
</dbReference>
<feature type="binding site" evidence="2">
    <location>
        <position position="636"/>
    </location>
    <ligand>
        <name>Zn(2+)</name>
        <dbReference type="ChEBI" id="CHEBI:29105"/>
        <note>catalytic</note>
    </ligand>
</feature>
<protein>
    <recommendedName>
        <fullName evidence="9">Peptidase M12B domain-containing protein</fullName>
    </recommendedName>
</protein>
<dbReference type="InParanoid" id="T1FPI0"/>
<evidence type="ECO:0000259" key="5">
    <source>
        <dbReference type="PROSITE" id="PS50215"/>
    </source>
</evidence>
<keyword evidence="2" id="KW-0862">Zinc</keyword>
<reference evidence="7" key="3">
    <citation type="submission" date="2015-06" db="UniProtKB">
        <authorList>
            <consortium name="EnsemblMetazoa"/>
        </authorList>
    </citation>
    <scope>IDENTIFICATION</scope>
</reference>
<evidence type="ECO:0000256" key="1">
    <source>
        <dbReference type="ARBA" id="ARBA00023157"/>
    </source>
</evidence>
<sequence>MSCSICYCKDVGGLMSHLGGKHIFEKLRLFFDSSKTSLKAVLFHNRNKNTQSLGWAECTAEHLLELKRKFTCIDDVDDDDALQADEVSCGNGFVEGHEECDCGNLPKHMCSTNCCDQRTCRLKSRSQCSDGACCHLATCTFKTNETICRPAKDDECDVDEKCDGNMATCPPNVHQDNGLMCSGEHYCYDGGCVTRDRACLAMWSGGVKASDDVCYSMVPPDYDPLLLYCYANMATSVIVPCNERNKMCGTVFCNRIKESEMHMNIIPFLTLHNNFNNSVTCTSAFYPYQDGVRNPGIAPDGSKCGSNKMCLKRECVDVPVIVLTKQQGMRKFYSSFSKTRNDLGIRKMIVSFTLTSYIILIPGTRKLVDVVYKDAAGKEVDYELLLDFSFLNIDLVENGKAIYQLNLHVNTQLFTKGFTEYVVEEDGIRKPLPNTGRFDCNYKGHVDNDRSRVAFVNLCNGIKFGKNHFSGFFSGNESAYEISSGGLSLSLKYNSAYISNENRSRINVLDRKVRVAKIYFVIDFNEFYQMLDVLVAIVGIEYWNQNTLELRENATANDFTEFWCSYTYKHIYPFVIQHDITFLVTKHVFSKTMGAAKMYGMCFPRSSGGWLTTMQSAYEIGITFTHELGHTFGMKHNEDVPGCQCTGHCVMDTKATKGFKNYEWSSCSKEKIKYVISLQTCLFMPVEFINDAKCGNGILDINEECDCGNLPESVCNWKCCVRETCKLSAGSNCATGLCCDLISCILKKQDIVCRNLYDEECDIEDKCDGSSNLCPDQKFDDGKVCQSNFYCYKGICRTYDRSCQFLWGTKLTKGASLKCYDTNSLEGPNQTQNNCKFDIVKNQPIPCKKQNAMCGTLFCDGPDDKNSMRFGIATIFSSQLPDQSKCVSTFMIYSPYVDNPSYVEDGTKCGNGMICYESQCINLKNVPKSKPKRTPRPLPNVEKSDEKSETPEDYEDSKNRDHKNSAFLNFNKQPLLIYFNICFNVMFD</sequence>
<feature type="domain" description="Disintegrin" evidence="4">
    <location>
        <begin position="86"/>
        <end position="177"/>
    </location>
</feature>
<feature type="active site" evidence="2">
    <location>
        <position position="627"/>
    </location>
</feature>